<dbReference type="InterPro" id="IPR001279">
    <property type="entry name" value="Metallo-B-lactamas"/>
</dbReference>
<dbReference type="EMBL" id="BSNX01000075">
    <property type="protein sequence ID" value="GLQ76000.1"/>
    <property type="molecule type" value="Genomic_DNA"/>
</dbReference>
<reference evidence="4" key="1">
    <citation type="journal article" date="2019" name="Int. J. Syst. Evol. Microbiol.">
        <title>The Global Catalogue of Microorganisms (GCM) 10K type strain sequencing project: providing services to taxonomists for standard genome sequencing and annotation.</title>
        <authorList>
            <consortium name="The Broad Institute Genomics Platform"/>
            <consortium name="The Broad Institute Genome Sequencing Center for Infectious Disease"/>
            <person name="Wu L."/>
            <person name="Ma J."/>
        </authorList>
    </citation>
    <scope>NUCLEOTIDE SEQUENCE [LARGE SCALE GENOMIC DNA]</scope>
    <source>
        <strain evidence="4">NBRC 15640</strain>
    </source>
</reference>
<accession>A0AAV5NZL9</accession>
<dbReference type="SUPFAM" id="SSF56281">
    <property type="entry name" value="Metallo-hydrolase/oxidoreductase"/>
    <property type="match status" value="1"/>
</dbReference>
<dbReference type="RefSeq" id="WP_126609658.1">
    <property type="nucleotide sequence ID" value="NZ_AP025145.1"/>
</dbReference>
<dbReference type="Pfam" id="PF12706">
    <property type="entry name" value="Lactamase_B_2"/>
    <property type="match status" value="1"/>
</dbReference>
<evidence type="ECO:0000313" key="4">
    <source>
        <dbReference type="Proteomes" id="UP001156690"/>
    </source>
</evidence>
<name>A0AAV5NZL9_9VIBR</name>
<evidence type="ECO:0000313" key="3">
    <source>
        <dbReference type="EMBL" id="GLQ76000.1"/>
    </source>
</evidence>
<dbReference type="PANTHER" id="PTHR43546:SF9">
    <property type="entry name" value="L-ASCORBATE-6-PHOSPHATE LACTONASE ULAG-RELATED"/>
    <property type="match status" value="1"/>
</dbReference>
<dbReference type="GO" id="GO:0016787">
    <property type="term" value="F:hydrolase activity"/>
    <property type="evidence" value="ECO:0007669"/>
    <property type="project" value="UniProtKB-KW"/>
</dbReference>
<dbReference type="InterPro" id="IPR036866">
    <property type="entry name" value="RibonucZ/Hydroxyglut_hydro"/>
</dbReference>
<keyword evidence="1" id="KW-0378">Hydrolase</keyword>
<dbReference type="AlphaFoldDB" id="A0AAV5NZL9"/>
<evidence type="ECO:0000259" key="2">
    <source>
        <dbReference type="Pfam" id="PF12706"/>
    </source>
</evidence>
<evidence type="ECO:0000256" key="1">
    <source>
        <dbReference type="ARBA" id="ARBA00022801"/>
    </source>
</evidence>
<organism evidence="3 4">
    <name type="scientific">Vibrio penaeicida</name>
    <dbReference type="NCBI Taxonomy" id="104609"/>
    <lineage>
        <taxon>Bacteria</taxon>
        <taxon>Pseudomonadati</taxon>
        <taxon>Pseudomonadota</taxon>
        <taxon>Gammaproteobacteria</taxon>
        <taxon>Vibrionales</taxon>
        <taxon>Vibrionaceae</taxon>
        <taxon>Vibrio</taxon>
    </lineage>
</organism>
<keyword evidence="4" id="KW-1185">Reference proteome</keyword>
<protein>
    <submittedName>
        <fullName evidence="3">MBL fold metallo-hydrolase</fullName>
    </submittedName>
</protein>
<sequence>MNSSSKSPILPSSCLTRAEFEGQLAQRISSLSPPSDEVLLYWLGQAGFLIRTKQASWLIDPYLSDSLAEKYKGKHYPHIRMMPAPIRVQDLTNVDGVLCTHKHTDHMDAGTLIPLFQRYLGKRAFMLAPRAEKKEALTRSGLPSDRIHWISDGEELVLSGSLSVHSTLAAHESIERDNQGNSRFLGYILKISVNENTQVKHENTDEKKDTLTIWHSGDCVPFEGLIDTLKRHQPDLALLPVNGRDERRSSQGIPGNFHLEEALSLCKQVGIKNLIAHHFDLFEFNTIDPQKILLAALQNADSISLFPAQLNVEYRLRLRS</sequence>
<dbReference type="InterPro" id="IPR050114">
    <property type="entry name" value="UPF0173_UPF0282_UlaG_hydrolase"/>
</dbReference>
<comment type="caution">
    <text evidence="3">The sequence shown here is derived from an EMBL/GenBank/DDBJ whole genome shotgun (WGS) entry which is preliminary data.</text>
</comment>
<dbReference type="PANTHER" id="PTHR43546">
    <property type="entry name" value="UPF0173 METAL-DEPENDENT HYDROLASE MJ1163-RELATED"/>
    <property type="match status" value="1"/>
</dbReference>
<gene>
    <name evidence="3" type="ORF">GCM10007932_53630</name>
</gene>
<proteinExistence type="predicted"/>
<feature type="domain" description="Metallo-beta-lactamase" evidence="2">
    <location>
        <begin position="58"/>
        <end position="279"/>
    </location>
</feature>
<dbReference type="Gene3D" id="3.60.15.10">
    <property type="entry name" value="Ribonuclease Z/Hydroxyacylglutathione hydrolase-like"/>
    <property type="match status" value="1"/>
</dbReference>
<dbReference type="Proteomes" id="UP001156690">
    <property type="component" value="Unassembled WGS sequence"/>
</dbReference>